<gene>
    <name evidence="2" type="ORF">ACFQ07_19700</name>
</gene>
<proteinExistence type="predicted"/>
<dbReference type="Gene3D" id="1.10.530.10">
    <property type="match status" value="1"/>
</dbReference>
<dbReference type="InterPro" id="IPR023346">
    <property type="entry name" value="Lysozyme-like_dom_sf"/>
</dbReference>
<dbReference type="CDD" id="cd13399">
    <property type="entry name" value="Slt35-like"/>
    <property type="match status" value="1"/>
</dbReference>
<organism evidence="2 3">
    <name type="scientific">Actinomadura adrarensis</name>
    <dbReference type="NCBI Taxonomy" id="1819600"/>
    <lineage>
        <taxon>Bacteria</taxon>
        <taxon>Bacillati</taxon>
        <taxon>Actinomycetota</taxon>
        <taxon>Actinomycetes</taxon>
        <taxon>Streptosporangiales</taxon>
        <taxon>Thermomonosporaceae</taxon>
        <taxon>Actinomadura</taxon>
    </lineage>
</organism>
<reference evidence="3" key="1">
    <citation type="journal article" date="2019" name="Int. J. Syst. Evol. Microbiol.">
        <title>The Global Catalogue of Microorganisms (GCM) 10K type strain sequencing project: providing services to taxonomists for standard genome sequencing and annotation.</title>
        <authorList>
            <consortium name="The Broad Institute Genomics Platform"/>
            <consortium name="The Broad Institute Genome Sequencing Center for Infectious Disease"/>
            <person name="Wu L."/>
            <person name="Ma J."/>
        </authorList>
    </citation>
    <scope>NUCLEOTIDE SEQUENCE [LARGE SCALE GENOMIC DNA]</scope>
    <source>
        <strain evidence="3">JCM 31696</strain>
    </source>
</reference>
<feature type="domain" description="Transglycosylase SLT" evidence="1">
    <location>
        <begin position="2"/>
        <end position="56"/>
    </location>
</feature>
<sequence>PSSAGALGPMQFMPATWKAYGVDGDRDGKADIMNPYDAIPGAAKYLCANGAGRGGRALYNAVFRYNHAHWYVQKVLALAEAYAREYR</sequence>
<dbReference type="InterPro" id="IPR043426">
    <property type="entry name" value="MltB-like"/>
</dbReference>
<dbReference type="PANTHER" id="PTHR30163:SF8">
    <property type="entry name" value="LYTIC MUREIN TRANSGLYCOSYLASE"/>
    <property type="match status" value="1"/>
</dbReference>
<name>A0ABW3CJJ3_9ACTN</name>
<protein>
    <submittedName>
        <fullName evidence="2">Lytic transglycosylase domain-containing protein</fullName>
    </submittedName>
</protein>
<dbReference type="EMBL" id="JBHTIR010002963">
    <property type="protein sequence ID" value="MFD0854470.1"/>
    <property type="molecule type" value="Genomic_DNA"/>
</dbReference>
<accession>A0ABW3CJJ3</accession>
<dbReference type="InterPro" id="IPR031304">
    <property type="entry name" value="SLT_2"/>
</dbReference>
<evidence type="ECO:0000313" key="3">
    <source>
        <dbReference type="Proteomes" id="UP001597083"/>
    </source>
</evidence>
<evidence type="ECO:0000259" key="1">
    <source>
        <dbReference type="Pfam" id="PF13406"/>
    </source>
</evidence>
<dbReference type="SUPFAM" id="SSF53955">
    <property type="entry name" value="Lysozyme-like"/>
    <property type="match status" value="1"/>
</dbReference>
<comment type="caution">
    <text evidence="2">The sequence shown here is derived from an EMBL/GenBank/DDBJ whole genome shotgun (WGS) entry which is preliminary data.</text>
</comment>
<dbReference type="Proteomes" id="UP001597083">
    <property type="component" value="Unassembled WGS sequence"/>
</dbReference>
<keyword evidence="3" id="KW-1185">Reference proteome</keyword>
<feature type="non-terminal residue" evidence="2">
    <location>
        <position position="1"/>
    </location>
</feature>
<dbReference type="Pfam" id="PF13406">
    <property type="entry name" value="SLT_2"/>
    <property type="match status" value="1"/>
</dbReference>
<dbReference type="PANTHER" id="PTHR30163">
    <property type="entry name" value="MEMBRANE-BOUND LYTIC MUREIN TRANSGLYCOSYLASE B"/>
    <property type="match status" value="1"/>
</dbReference>
<evidence type="ECO:0000313" key="2">
    <source>
        <dbReference type="EMBL" id="MFD0854470.1"/>
    </source>
</evidence>